<comment type="caution">
    <text evidence="1">The sequence shown here is derived from an EMBL/GenBank/DDBJ whole genome shotgun (WGS) entry which is preliminary data.</text>
</comment>
<gene>
    <name evidence="1" type="ORF">A3J61_02510</name>
</gene>
<proteinExistence type="predicted"/>
<accession>A0A1F6VQ48</accession>
<sequence>MLTNKMFMKIFMQNQNTKNNIKSFTLVALLLVGGVFVTAQGIYLDPTCNPPDCNTPGPIAQNEVNQEKSGGLVASGIINNLGDVVSFANVDVGHKYNSEYKKDIFWQKTPAYLFGPTYFQQLFTTANAENELCINPDGKVISCGTAQFAPIKDTYYTNNGVVDFPSGGVEGWVTYKIAPSRSCDTIATADTDWPNGTTLSGENSKKIVFNKWGSYDLKIDCDSVIYTATIKIGGKIIPTNIGSNLTYNLNLGATRQAYVSAVAGGSSGATDKTQTTCVDGYIGGSTSVKLQQGNAVQIVLNLNGGGKAIAGVGSGCNPTPGSGGSVVVNSLASSSTISSFSNGGYAGDGVKGGCSGIPDSENNFNTCNTSTVLPYGRGGSVVDDPNGKGGGGAAYASGFVDLPATGKLLLFVGQAGGKTFSGSPKGQDGYLSITW</sequence>
<dbReference type="Proteomes" id="UP000179686">
    <property type="component" value="Unassembled WGS sequence"/>
</dbReference>
<name>A0A1F6VQ48_9BACT</name>
<evidence type="ECO:0000313" key="2">
    <source>
        <dbReference type="Proteomes" id="UP000179686"/>
    </source>
</evidence>
<dbReference type="STRING" id="1801752.A3J61_02510"/>
<protein>
    <submittedName>
        <fullName evidence="1">Uncharacterized protein</fullName>
    </submittedName>
</protein>
<reference evidence="1 2" key="1">
    <citation type="journal article" date="2016" name="Nat. Commun.">
        <title>Thousands of microbial genomes shed light on interconnected biogeochemical processes in an aquifer system.</title>
        <authorList>
            <person name="Anantharaman K."/>
            <person name="Brown C.T."/>
            <person name="Hug L.A."/>
            <person name="Sharon I."/>
            <person name="Castelle C.J."/>
            <person name="Probst A.J."/>
            <person name="Thomas B.C."/>
            <person name="Singh A."/>
            <person name="Wilkins M.J."/>
            <person name="Karaoz U."/>
            <person name="Brodie E.L."/>
            <person name="Williams K.H."/>
            <person name="Hubbard S.S."/>
            <person name="Banfield J.F."/>
        </authorList>
    </citation>
    <scope>NUCLEOTIDE SEQUENCE [LARGE SCALE GENOMIC DNA]</scope>
</reference>
<organism evidence="1 2">
    <name type="scientific">Candidatus Nomurabacteria bacterium RIFCSPHIGHO2_02_FULL_38_15</name>
    <dbReference type="NCBI Taxonomy" id="1801752"/>
    <lineage>
        <taxon>Bacteria</taxon>
        <taxon>Candidatus Nomuraibacteriota</taxon>
    </lineage>
</organism>
<dbReference type="AlphaFoldDB" id="A0A1F6VQ48"/>
<evidence type="ECO:0000313" key="1">
    <source>
        <dbReference type="EMBL" id="OGI71696.1"/>
    </source>
</evidence>
<dbReference type="EMBL" id="MFUC01000025">
    <property type="protein sequence ID" value="OGI71696.1"/>
    <property type="molecule type" value="Genomic_DNA"/>
</dbReference>